<comment type="caution">
    <text evidence="2">The sequence shown here is derived from an EMBL/GenBank/DDBJ whole genome shotgun (WGS) entry which is preliminary data.</text>
</comment>
<gene>
    <name evidence="2" type="ORF">WKW80_35130</name>
</gene>
<sequence length="73" mass="8417">MTDPGPLSEEDSLQPVPATLKDERSDTREETRIRAADDAARTRFGAAAIVLDRLDTRPLHLRTARRPWWKFWS</sequence>
<evidence type="ECO:0000313" key="3">
    <source>
        <dbReference type="Proteomes" id="UP001363010"/>
    </source>
</evidence>
<organism evidence="2 3">
    <name type="scientific">Variovorax humicola</name>
    <dbReference type="NCBI Taxonomy" id="1769758"/>
    <lineage>
        <taxon>Bacteria</taxon>
        <taxon>Pseudomonadati</taxon>
        <taxon>Pseudomonadota</taxon>
        <taxon>Betaproteobacteria</taxon>
        <taxon>Burkholderiales</taxon>
        <taxon>Comamonadaceae</taxon>
        <taxon>Variovorax</taxon>
    </lineage>
</organism>
<proteinExistence type="predicted"/>
<evidence type="ECO:0000313" key="2">
    <source>
        <dbReference type="EMBL" id="MEJ8827162.1"/>
    </source>
</evidence>
<dbReference type="RefSeq" id="WP_340368191.1">
    <property type="nucleotide sequence ID" value="NZ_JBBKZV010000053.1"/>
</dbReference>
<keyword evidence="3" id="KW-1185">Reference proteome</keyword>
<protein>
    <submittedName>
        <fullName evidence="2">Uncharacterized protein</fullName>
    </submittedName>
</protein>
<accession>A0ABU8WAT7</accession>
<feature type="compositionally biased region" description="Basic and acidic residues" evidence="1">
    <location>
        <begin position="20"/>
        <end position="32"/>
    </location>
</feature>
<feature type="region of interest" description="Disordered" evidence="1">
    <location>
        <begin position="1"/>
        <end position="32"/>
    </location>
</feature>
<dbReference type="Proteomes" id="UP001363010">
    <property type="component" value="Unassembled WGS sequence"/>
</dbReference>
<dbReference type="EMBL" id="JBBKZV010000053">
    <property type="protein sequence ID" value="MEJ8827162.1"/>
    <property type="molecule type" value="Genomic_DNA"/>
</dbReference>
<name>A0ABU8WAT7_9BURK</name>
<evidence type="ECO:0000256" key="1">
    <source>
        <dbReference type="SAM" id="MobiDB-lite"/>
    </source>
</evidence>
<reference evidence="2 3" key="1">
    <citation type="submission" date="2024-03" db="EMBL/GenBank/DDBJ databases">
        <title>Novel species of the genus Variovorax.</title>
        <authorList>
            <person name="Liu Q."/>
            <person name="Xin Y.-H."/>
        </authorList>
    </citation>
    <scope>NUCLEOTIDE SEQUENCE [LARGE SCALE GENOMIC DNA]</scope>
    <source>
        <strain evidence="2 3">KACC 18501</strain>
    </source>
</reference>